<reference evidence="2 3" key="1">
    <citation type="submission" date="2023-11" db="EMBL/GenBank/DDBJ databases">
        <title>Plant-associative lifestyle of Vibrio porteresiae and its evolutionary dynamics.</title>
        <authorList>
            <person name="Rameshkumar N."/>
            <person name="Kirti K."/>
        </authorList>
    </citation>
    <scope>NUCLEOTIDE SEQUENCE [LARGE SCALE GENOMIC DNA]</scope>
    <source>
        <strain evidence="2 3">MSSRF30</strain>
    </source>
</reference>
<evidence type="ECO:0000313" key="2">
    <source>
        <dbReference type="EMBL" id="WPC72268.1"/>
    </source>
</evidence>
<feature type="transmembrane region" description="Helical" evidence="1">
    <location>
        <begin position="6"/>
        <end position="24"/>
    </location>
</feature>
<accession>A0ABZ0Q765</accession>
<dbReference type="NCBIfam" id="NF006993">
    <property type="entry name" value="PRK09458.1"/>
    <property type="match status" value="1"/>
</dbReference>
<dbReference type="RefSeq" id="WP_261895810.1">
    <property type="nucleotide sequence ID" value="NZ_AP024895.1"/>
</dbReference>
<dbReference type="Proteomes" id="UP001304071">
    <property type="component" value="Chromosome 1"/>
</dbReference>
<keyword evidence="1" id="KW-1133">Transmembrane helix</keyword>
<sequence length="77" mass="9220">MMSFLMVGPLMVFILIVAPLWLILHYRSKRNFSDSLSHDDYEQLHQLSETSRQLQQRVQTLEKILDVESPSWRSHYE</sequence>
<keyword evidence="1" id="KW-0812">Transmembrane</keyword>
<protein>
    <submittedName>
        <fullName evidence="2">Envelope stress response membrane protein PspB</fullName>
    </submittedName>
</protein>
<dbReference type="InterPro" id="IPR009554">
    <property type="entry name" value="Phageshock_PspB"/>
</dbReference>
<gene>
    <name evidence="2" type="primary">pspB</name>
    <name evidence="2" type="ORF">R8Z52_08955</name>
</gene>
<dbReference type="Pfam" id="PF06667">
    <property type="entry name" value="PspB"/>
    <property type="match status" value="1"/>
</dbReference>
<evidence type="ECO:0000313" key="3">
    <source>
        <dbReference type="Proteomes" id="UP001304071"/>
    </source>
</evidence>
<organism evidence="2 3">
    <name type="scientific">Vibrio porteresiae DSM 19223</name>
    <dbReference type="NCBI Taxonomy" id="1123496"/>
    <lineage>
        <taxon>Bacteria</taxon>
        <taxon>Pseudomonadati</taxon>
        <taxon>Pseudomonadota</taxon>
        <taxon>Gammaproteobacteria</taxon>
        <taxon>Vibrionales</taxon>
        <taxon>Vibrionaceae</taxon>
        <taxon>Vibrio</taxon>
    </lineage>
</organism>
<dbReference type="NCBIfam" id="TIGR02976">
    <property type="entry name" value="phageshock_pspB"/>
    <property type="match status" value="1"/>
</dbReference>
<dbReference type="EMBL" id="CP138203">
    <property type="protein sequence ID" value="WPC72268.1"/>
    <property type="molecule type" value="Genomic_DNA"/>
</dbReference>
<keyword evidence="1" id="KW-0472">Membrane</keyword>
<name>A0ABZ0Q765_9VIBR</name>
<proteinExistence type="predicted"/>
<evidence type="ECO:0000256" key="1">
    <source>
        <dbReference type="SAM" id="Phobius"/>
    </source>
</evidence>
<keyword evidence="3" id="KW-1185">Reference proteome</keyword>